<dbReference type="Pfam" id="PF17940">
    <property type="entry name" value="TetR_C_31"/>
    <property type="match status" value="1"/>
</dbReference>
<dbReference type="InterPro" id="IPR041583">
    <property type="entry name" value="TetR_C_31"/>
</dbReference>
<evidence type="ECO:0000259" key="3">
    <source>
        <dbReference type="PROSITE" id="PS50977"/>
    </source>
</evidence>
<gene>
    <name evidence="4" type="ORF">MJ923_18285</name>
</gene>
<evidence type="ECO:0000256" key="1">
    <source>
        <dbReference type="ARBA" id="ARBA00023125"/>
    </source>
</evidence>
<dbReference type="Gene3D" id="1.10.357.10">
    <property type="entry name" value="Tetracycline Repressor, domain 2"/>
    <property type="match status" value="1"/>
</dbReference>
<evidence type="ECO:0000313" key="5">
    <source>
        <dbReference type="Proteomes" id="UP001297581"/>
    </source>
</evidence>
<protein>
    <submittedName>
        <fullName evidence="4">TetR family transcriptional regulator</fullName>
    </submittedName>
</protein>
<proteinExistence type="predicted"/>
<dbReference type="InterPro" id="IPR001647">
    <property type="entry name" value="HTH_TetR"/>
</dbReference>
<dbReference type="InterPro" id="IPR009057">
    <property type="entry name" value="Homeodomain-like_sf"/>
</dbReference>
<comment type="caution">
    <text evidence="4">The sequence shown here is derived from an EMBL/GenBank/DDBJ whole genome shotgun (WGS) entry which is preliminary data.</text>
</comment>
<dbReference type="SUPFAM" id="SSF46689">
    <property type="entry name" value="Homeodomain-like"/>
    <property type="match status" value="1"/>
</dbReference>
<dbReference type="EMBL" id="JAKUDL010000008">
    <property type="protein sequence ID" value="MCH4296263.1"/>
    <property type="molecule type" value="Genomic_DNA"/>
</dbReference>
<dbReference type="RefSeq" id="WP_240592320.1">
    <property type="nucleotide sequence ID" value="NZ_JAKUDL010000008.1"/>
</dbReference>
<feature type="DNA-binding region" description="H-T-H motif" evidence="2">
    <location>
        <begin position="41"/>
        <end position="60"/>
    </location>
</feature>
<evidence type="ECO:0000313" key="4">
    <source>
        <dbReference type="EMBL" id="MCH4296263.1"/>
    </source>
</evidence>
<dbReference type="AlphaFoldDB" id="A0AAJ1BKE5"/>
<sequence>MLQPLPYIGRQASRSDGQARRIAILEATLKLIVDQGVRGVRHRAVANLAGVPLASTTYYFGDIKELIHDALTYHAEKSMVANLALEQQSFAALSGYNAESLAEPAKLQALRDTLVGFICGHIRMQVADRNERILEMAFHEEALRNPALAEAIVLLDEAILSPVIQFFARLNVASPEVPAAQIIALIRFLEYRYSVRQAFDDAECEQSVRDLLEKLIHA</sequence>
<keyword evidence="1 2" id="KW-0238">DNA-binding</keyword>
<dbReference type="GO" id="GO:0003677">
    <property type="term" value="F:DNA binding"/>
    <property type="evidence" value="ECO:0007669"/>
    <property type="project" value="UniProtKB-UniRule"/>
</dbReference>
<dbReference type="PROSITE" id="PS50977">
    <property type="entry name" value="HTH_TETR_2"/>
    <property type="match status" value="1"/>
</dbReference>
<evidence type="ECO:0000256" key="2">
    <source>
        <dbReference type="PROSITE-ProRule" id="PRU00335"/>
    </source>
</evidence>
<accession>A0AAJ1BKE5</accession>
<dbReference type="Proteomes" id="UP001297581">
    <property type="component" value="Unassembled WGS sequence"/>
</dbReference>
<feature type="domain" description="HTH tetR-type" evidence="3">
    <location>
        <begin position="18"/>
        <end position="78"/>
    </location>
</feature>
<name>A0AAJ1BKE5_9GAMM</name>
<keyword evidence="5" id="KW-1185">Reference proteome</keyword>
<reference evidence="4 5" key="1">
    <citation type="submission" date="2022-02" db="EMBL/GenBank/DDBJ databases">
        <title>The genome sequence of Shewanella sp. 3B26.</title>
        <authorList>
            <person name="Du J."/>
        </authorList>
    </citation>
    <scope>NUCLEOTIDE SEQUENCE [LARGE SCALE GENOMIC DNA]</scope>
    <source>
        <strain evidence="4 5">3B26</strain>
    </source>
</reference>
<organism evidence="4 5">
    <name type="scientific">Shewanella zhuhaiensis</name>
    <dbReference type="NCBI Taxonomy" id="2919576"/>
    <lineage>
        <taxon>Bacteria</taxon>
        <taxon>Pseudomonadati</taxon>
        <taxon>Pseudomonadota</taxon>
        <taxon>Gammaproteobacteria</taxon>
        <taxon>Alteromonadales</taxon>
        <taxon>Shewanellaceae</taxon>
        <taxon>Shewanella</taxon>
    </lineage>
</organism>